<dbReference type="Proteomes" id="UP000288086">
    <property type="component" value="Unassembled WGS sequence"/>
</dbReference>
<sequence length="42" mass="5026">MPVGTQEEQELQLLEKRNRKIRIQSIGHVRFVNLIGEHGWRE</sequence>
<keyword evidence="2" id="KW-1185">Reference proteome</keyword>
<dbReference type="EMBL" id="MTKP01000063">
    <property type="protein sequence ID" value="RWX49295.1"/>
    <property type="molecule type" value="Genomic_DNA"/>
</dbReference>
<proteinExistence type="predicted"/>
<name>A0A3S3UFY0_9BACT</name>
<comment type="caution">
    <text evidence="1">The sequence shown here is derived from an EMBL/GenBank/DDBJ whole genome shotgun (WGS) entry which is preliminary data.</text>
</comment>
<evidence type="ECO:0000313" key="2">
    <source>
        <dbReference type="Proteomes" id="UP000288086"/>
    </source>
</evidence>
<accession>A0A3S3UFY0</accession>
<protein>
    <submittedName>
        <fullName evidence="1">Uncharacterized protein</fullName>
    </submittedName>
</protein>
<dbReference type="Pfam" id="PF01135">
    <property type="entry name" value="PCMT"/>
    <property type="match status" value="1"/>
</dbReference>
<gene>
    <name evidence="1" type="ORF">VT98_10634</name>
</gene>
<organism evidence="1 2">
    <name type="scientific">Candidatus Electrothrix communis</name>
    <dbReference type="NCBI Taxonomy" id="1859133"/>
    <lineage>
        <taxon>Bacteria</taxon>
        <taxon>Pseudomonadati</taxon>
        <taxon>Thermodesulfobacteriota</taxon>
        <taxon>Desulfobulbia</taxon>
        <taxon>Desulfobulbales</taxon>
        <taxon>Desulfobulbaceae</taxon>
        <taxon>Candidatus Electrothrix</taxon>
    </lineage>
</organism>
<dbReference type="AlphaFoldDB" id="A0A3S3UFY0"/>
<reference evidence="1 2" key="1">
    <citation type="submission" date="2017-01" db="EMBL/GenBank/DDBJ databases">
        <title>The cable genome- insights into the physiology and evolution of filamentous bacteria capable of sulfide oxidation via long distance electron transfer.</title>
        <authorList>
            <person name="Schreiber L."/>
            <person name="Bjerg J.T."/>
            <person name="Boggild A."/>
            <person name="Van De Vossenberg J."/>
            <person name="Meysman F."/>
            <person name="Nielsen L.P."/>
            <person name="Schramm A."/>
            <person name="Kjeldsen K.U."/>
        </authorList>
    </citation>
    <scope>NUCLEOTIDE SEQUENCE [LARGE SCALE GENOMIC DNA]</scope>
    <source>
        <strain evidence="1">A1</strain>
    </source>
</reference>
<evidence type="ECO:0000313" key="1">
    <source>
        <dbReference type="EMBL" id="RWX49295.1"/>
    </source>
</evidence>